<feature type="transmembrane region" description="Helical" evidence="1">
    <location>
        <begin position="239"/>
        <end position="261"/>
    </location>
</feature>
<accession>E1R9Q6</accession>
<feature type="transmembrane region" description="Helical" evidence="1">
    <location>
        <begin position="299"/>
        <end position="326"/>
    </location>
</feature>
<dbReference type="PANTHER" id="PTHR41771:SF1">
    <property type="entry name" value="MEMBRANE PROTEIN"/>
    <property type="match status" value="1"/>
</dbReference>
<feature type="transmembrane region" description="Helical" evidence="1">
    <location>
        <begin position="151"/>
        <end position="171"/>
    </location>
</feature>
<feature type="transmembrane region" description="Helical" evidence="1">
    <location>
        <begin position="126"/>
        <end position="144"/>
    </location>
</feature>
<dbReference type="InterPro" id="IPR012507">
    <property type="entry name" value="YibE_F"/>
</dbReference>
<dbReference type="OrthoDB" id="5753718at2"/>
<evidence type="ECO:0000313" key="3">
    <source>
        <dbReference type="Proteomes" id="UP000002318"/>
    </source>
</evidence>
<protein>
    <submittedName>
        <fullName evidence="2">YibE/F family protein</fullName>
    </submittedName>
</protein>
<feature type="transmembrane region" description="Helical" evidence="1">
    <location>
        <begin position="177"/>
        <end position="196"/>
    </location>
</feature>
<keyword evidence="1" id="KW-0812">Transmembrane</keyword>
<proteinExistence type="predicted"/>
<dbReference type="KEGG" id="ssm:Spirs_4145"/>
<dbReference type="Pfam" id="PF07907">
    <property type="entry name" value="YibE_F"/>
    <property type="match status" value="1"/>
</dbReference>
<gene>
    <name evidence="2" type="ordered locus">Spirs_4145</name>
</gene>
<organism evidence="2 3">
    <name type="scientific">Sediminispirochaeta smaragdinae (strain DSM 11293 / JCM 15392 / SEBR 4228)</name>
    <name type="common">Spirochaeta smaragdinae</name>
    <dbReference type="NCBI Taxonomy" id="573413"/>
    <lineage>
        <taxon>Bacteria</taxon>
        <taxon>Pseudomonadati</taxon>
        <taxon>Spirochaetota</taxon>
        <taxon>Spirochaetia</taxon>
        <taxon>Spirochaetales</taxon>
        <taxon>Spirochaetaceae</taxon>
        <taxon>Sediminispirochaeta</taxon>
    </lineage>
</organism>
<feature type="transmembrane region" description="Helical" evidence="1">
    <location>
        <begin position="203"/>
        <end position="227"/>
    </location>
</feature>
<keyword evidence="1" id="KW-0472">Membrane</keyword>
<dbReference type="eggNOG" id="COG5438">
    <property type="taxonomic scope" value="Bacteria"/>
</dbReference>
<reference evidence="2 3" key="1">
    <citation type="journal article" date="2010" name="Stand. Genomic Sci.">
        <title>Complete genome sequence of Spirochaeta smaragdinae type strain (SEBR 4228).</title>
        <authorList>
            <person name="Mavromatis K."/>
            <person name="Yasawong M."/>
            <person name="Chertkov O."/>
            <person name="Lapidus A."/>
            <person name="Lucas S."/>
            <person name="Nolan M."/>
            <person name="Del Rio T.G."/>
            <person name="Tice H."/>
            <person name="Cheng J.F."/>
            <person name="Pitluck S."/>
            <person name="Liolios K."/>
            <person name="Ivanova N."/>
            <person name="Tapia R."/>
            <person name="Han C."/>
            <person name="Bruce D."/>
            <person name="Goodwin L."/>
            <person name="Pati A."/>
            <person name="Chen A."/>
            <person name="Palaniappan K."/>
            <person name="Land M."/>
            <person name="Hauser L."/>
            <person name="Chang Y.J."/>
            <person name="Jeffries C.D."/>
            <person name="Detter J.C."/>
            <person name="Rohde M."/>
            <person name="Brambilla E."/>
            <person name="Spring S."/>
            <person name="Goker M."/>
            <person name="Sikorski J."/>
            <person name="Woyke T."/>
            <person name="Bristow J."/>
            <person name="Eisen J.A."/>
            <person name="Markowitz V."/>
            <person name="Hugenholtz P."/>
            <person name="Klenk H.P."/>
            <person name="Kyrpides N.C."/>
        </authorList>
    </citation>
    <scope>NUCLEOTIDE SEQUENCE [LARGE SCALE GENOMIC DNA]</scope>
    <source>
        <strain evidence="3">DSM 11293 / JCM 15392 / SEBR 4228</strain>
    </source>
</reference>
<dbReference type="HOGENOM" id="CLU_028166_4_0_12"/>
<sequence>MIDTKEKKEQFFVFLIFAGFVALLFVPTGFQRPGRELQRRVRAVVLTTDESDVAHNGIIRTGTQHLHVRIASGPFKGKEEECDNLLMGKLELDRFYTPGNTILAVLQLNEAKDEILTVQPVDHYRIRVEALLVLAFFAFLLLYARWTGLKAIVSFLFTAAVIWKILIPGFLKGLPPIPLTMIVTAIITAAIIFLVGGRGKRSLIAFLGAMVGVIATAILAVGFGKAFRVHGAIKPFSEMLLYAGFPHLDLTNILFAGIFLASSGAVMDIAMDIAASMEEIVLHNPTVERKKLIHSGFAVGRAVIGTMTTTLLLAYSGGYTALLMVFMAQGTPGINIVNLGYVAAEILHTLVGSFGLVLVAPFTAIIGGVMLRPSKEKGDQFTPS</sequence>
<evidence type="ECO:0000256" key="1">
    <source>
        <dbReference type="SAM" id="Phobius"/>
    </source>
</evidence>
<dbReference type="AlphaFoldDB" id="E1R9Q6"/>
<keyword evidence="1" id="KW-1133">Transmembrane helix</keyword>
<feature type="transmembrane region" description="Helical" evidence="1">
    <location>
        <begin position="346"/>
        <end position="371"/>
    </location>
</feature>
<evidence type="ECO:0000313" key="2">
    <source>
        <dbReference type="EMBL" id="ADK83225.1"/>
    </source>
</evidence>
<feature type="transmembrane region" description="Helical" evidence="1">
    <location>
        <begin position="12"/>
        <end position="30"/>
    </location>
</feature>
<dbReference type="PANTHER" id="PTHR41771">
    <property type="entry name" value="MEMBRANE PROTEIN-RELATED"/>
    <property type="match status" value="1"/>
</dbReference>
<dbReference type="RefSeq" id="WP_013256681.1">
    <property type="nucleotide sequence ID" value="NC_014364.1"/>
</dbReference>
<dbReference type="EMBL" id="CP002116">
    <property type="protein sequence ID" value="ADK83225.1"/>
    <property type="molecule type" value="Genomic_DNA"/>
</dbReference>
<keyword evidence="3" id="KW-1185">Reference proteome</keyword>
<dbReference type="Proteomes" id="UP000002318">
    <property type="component" value="Chromosome"/>
</dbReference>
<name>E1R9Q6_SEDSS</name>